<dbReference type="Pfam" id="PF16679">
    <property type="entry name" value="CDT1_C"/>
    <property type="match status" value="1"/>
</dbReference>
<dbReference type="EMBL" id="JBJKBG010000011">
    <property type="protein sequence ID" value="KAL3716377.1"/>
    <property type="molecule type" value="Genomic_DNA"/>
</dbReference>
<name>A0ABD3IQD5_EUCGL</name>
<comment type="similarity">
    <text evidence="1">Belongs to the Cdt1 family.</text>
</comment>
<dbReference type="SUPFAM" id="SSF46785">
    <property type="entry name" value="Winged helix' DNA-binding domain"/>
    <property type="match status" value="1"/>
</dbReference>
<evidence type="ECO:0000256" key="1">
    <source>
        <dbReference type="ARBA" id="ARBA00008356"/>
    </source>
</evidence>
<dbReference type="InterPro" id="IPR032054">
    <property type="entry name" value="Cdt1_C"/>
</dbReference>
<dbReference type="PANTHER" id="PTHR28637:SF13">
    <property type="entry name" value="EXPRESSED PROTEIN"/>
    <property type="match status" value="1"/>
</dbReference>
<dbReference type="InterPro" id="IPR045173">
    <property type="entry name" value="Cdt1"/>
</dbReference>
<dbReference type="PANTHER" id="PTHR28637">
    <property type="entry name" value="DNA REPLICATION FACTOR CDT1"/>
    <property type="match status" value="1"/>
</dbReference>
<organism evidence="5 6">
    <name type="scientific">Eucalyptus globulus</name>
    <name type="common">Tasmanian blue gum</name>
    <dbReference type="NCBI Taxonomy" id="34317"/>
    <lineage>
        <taxon>Eukaryota</taxon>
        <taxon>Viridiplantae</taxon>
        <taxon>Streptophyta</taxon>
        <taxon>Embryophyta</taxon>
        <taxon>Tracheophyta</taxon>
        <taxon>Spermatophyta</taxon>
        <taxon>Magnoliopsida</taxon>
        <taxon>eudicotyledons</taxon>
        <taxon>Gunneridae</taxon>
        <taxon>Pentapetalae</taxon>
        <taxon>rosids</taxon>
        <taxon>malvids</taxon>
        <taxon>Myrtales</taxon>
        <taxon>Myrtaceae</taxon>
        <taxon>Myrtoideae</taxon>
        <taxon>Eucalypteae</taxon>
        <taxon>Eucalyptus</taxon>
    </lineage>
</organism>
<dbReference type="InterPro" id="IPR038090">
    <property type="entry name" value="Cdt1_C_WH_dom_sf"/>
</dbReference>
<keyword evidence="2" id="KW-0131">Cell cycle</keyword>
<dbReference type="SMART" id="SM01075">
    <property type="entry name" value="CDT1"/>
    <property type="match status" value="1"/>
</dbReference>
<evidence type="ECO:0000313" key="5">
    <source>
        <dbReference type="EMBL" id="KAL3716377.1"/>
    </source>
</evidence>
<dbReference type="InterPro" id="IPR036390">
    <property type="entry name" value="WH_DNA-bd_sf"/>
</dbReference>
<evidence type="ECO:0000259" key="4">
    <source>
        <dbReference type="SMART" id="SM01075"/>
    </source>
</evidence>
<dbReference type="Proteomes" id="UP001634007">
    <property type="component" value="Unassembled WGS sequence"/>
</dbReference>
<feature type="domain" description="CDT1 Geminin-binding" evidence="4">
    <location>
        <begin position="42"/>
        <end position="164"/>
    </location>
</feature>
<evidence type="ECO:0000313" key="6">
    <source>
        <dbReference type="Proteomes" id="UP001634007"/>
    </source>
</evidence>
<dbReference type="Gene3D" id="1.10.10.1420">
    <property type="entry name" value="DNA replication factor Cdt1, C-terminal WH domain"/>
    <property type="match status" value="1"/>
</dbReference>
<proteinExistence type="inferred from homology"/>
<evidence type="ECO:0000256" key="2">
    <source>
        <dbReference type="ARBA" id="ARBA00023306"/>
    </source>
</evidence>
<accession>A0ABD3IQD5</accession>
<feature type="region of interest" description="Disordered" evidence="3">
    <location>
        <begin position="329"/>
        <end position="352"/>
    </location>
</feature>
<keyword evidence="6" id="KW-1185">Reference proteome</keyword>
<dbReference type="AlphaFoldDB" id="A0ABD3IQD5"/>
<reference evidence="5 6" key="1">
    <citation type="submission" date="2024-11" db="EMBL/GenBank/DDBJ databases">
        <title>Chromosome-level genome assembly of Eucalyptus globulus Labill. provides insights into its genome evolution.</title>
        <authorList>
            <person name="Li X."/>
        </authorList>
    </citation>
    <scope>NUCLEOTIDE SEQUENCE [LARGE SCALE GENOMIC DNA]</scope>
    <source>
        <strain evidence="5">CL2024</strain>
        <tissue evidence="5">Fresh tender leaves</tissue>
    </source>
</reference>
<comment type="caution">
    <text evidence="5">The sequence shown here is derived from an EMBL/GenBank/DDBJ whole genome shotgun (WGS) entry which is preliminary data.</text>
</comment>
<protein>
    <recommendedName>
        <fullName evidence="4">CDT1 Geminin-binding domain-containing protein</fullName>
    </recommendedName>
</protein>
<gene>
    <name evidence="5" type="ORF">ACJRO7_008044</name>
</gene>
<evidence type="ECO:0000256" key="3">
    <source>
        <dbReference type="SAM" id="MobiDB-lite"/>
    </source>
</evidence>
<dbReference type="InterPro" id="IPR014939">
    <property type="entry name" value="CDT1_Gemini-bd-like"/>
</dbReference>
<sequence length="532" mass="59861">MDRKKCEASGMVTSLEGPAFALRTPRKISEPLRSETEVVDESRYEAIAELFDHMTCSLRLPNLCKKPPTLWNVSAQVEVLAKSHLAQIKYVLPEVIQIEKLLIYDKKTSCMRPDVKITVQLDAIETRHEQSGFVALRELFMLRLVDYFADHPEASVVPEAKLPGPFQQGNQITDNEDTLGDSVFQHQSTVADGVILSEASGLPESFSRHFSQKFVVSEKTQLLASPVTFASFSCTNPTNQELQGRQEGHLNVVCPEPIGEINHNISTEEEEEASSGCCRSNFIVPSVESPYPCSSVDPIDKESPAVRDQYLIVTTNIKSMSRKQCQSCEKKPAKRSLDLSSPKGDRSSMDRSETCKHVHDFSPCSPKLVEEKNLSGVAAGLHQNERGHLSKDQISANRSLRMCQDLSYLNGIAATVNYVFQSVGCSSITREELVHKIIMNNFEVLERKEVEEQIDFLGKLFPDWFCRRSTHNFLNLCCCYWILVNLHLHRTFMSFLLLQCCGHLMKLIFLFVICSIREGTSLESITSRLISS</sequence>